<dbReference type="EMBL" id="CAJOBD010002102">
    <property type="protein sequence ID" value="CAF3855829.1"/>
    <property type="molecule type" value="Genomic_DNA"/>
</dbReference>
<dbReference type="Proteomes" id="UP000663836">
    <property type="component" value="Unassembled WGS sequence"/>
</dbReference>
<organism evidence="2 4">
    <name type="scientific">Rotaria sordida</name>
    <dbReference type="NCBI Taxonomy" id="392033"/>
    <lineage>
        <taxon>Eukaryota</taxon>
        <taxon>Metazoa</taxon>
        <taxon>Spiralia</taxon>
        <taxon>Gnathifera</taxon>
        <taxon>Rotifera</taxon>
        <taxon>Eurotatoria</taxon>
        <taxon>Bdelloidea</taxon>
        <taxon>Philodinida</taxon>
        <taxon>Philodinidae</taxon>
        <taxon>Rotaria</taxon>
    </lineage>
</organism>
<evidence type="ECO:0000256" key="1">
    <source>
        <dbReference type="SAM" id="SignalP"/>
    </source>
</evidence>
<evidence type="ECO:0000313" key="2">
    <source>
        <dbReference type="EMBL" id="CAF1211750.1"/>
    </source>
</evidence>
<evidence type="ECO:0000313" key="3">
    <source>
        <dbReference type="EMBL" id="CAF3855829.1"/>
    </source>
</evidence>
<protein>
    <submittedName>
        <fullName evidence="2">Uncharacterized protein</fullName>
    </submittedName>
</protein>
<dbReference type="Proteomes" id="UP000663864">
    <property type="component" value="Unassembled WGS sequence"/>
</dbReference>
<dbReference type="EMBL" id="CAJNOT010001519">
    <property type="protein sequence ID" value="CAF1211750.1"/>
    <property type="molecule type" value="Genomic_DNA"/>
</dbReference>
<feature type="chain" id="PRO_5036411095" evidence="1">
    <location>
        <begin position="16"/>
        <end position="299"/>
    </location>
</feature>
<comment type="caution">
    <text evidence="2">The sequence shown here is derived from an EMBL/GenBank/DDBJ whole genome shotgun (WGS) entry which is preliminary data.</text>
</comment>
<feature type="signal peptide" evidence="1">
    <location>
        <begin position="1"/>
        <end position="15"/>
    </location>
</feature>
<gene>
    <name evidence="3" type="ORF">JBS370_LOCUS18504</name>
    <name evidence="2" type="ORF">ZHD862_LOCUS23399</name>
</gene>
<reference evidence="2" key="1">
    <citation type="submission" date="2021-02" db="EMBL/GenBank/DDBJ databases">
        <authorList>
            <person name="Nowell W R."/>
        </authorList>
    </citation>
    <scope>NUCLEOTIDE SEQUENCE</scope>
</reference>
<name>A0A814XIS1_9BILA</name>
<dbReference type="AlphaFoldDB" id="A0A814XIS1"/>
<proteinExistence type="predicted"/>
<sequence length="299" mass="31933">MYLLVILLLINYAQTQQDICSCSCCIGEFCSPTVLGTFDIRSCTIEACRLQCRTSFAQCQADYPNGQVLPQCLSYVSPSYNCRCDCCNTGSTTCIPIFVGYSTAYVCQSSACSISCTTQYPSQCVSNQNGQTIGTCTGPITTTATRISTTTVSRSTNSLWIGHTCSCMCCQSGPNCSPNIEVGITTTSQCSSLACTTACQNQYPSVCPLVLNLGQTNGTCISQSSGNTRCQCQCCGTNGCPTYEINTNGDCTSCYTLCQRQSLCGNTNTVTYSCTTNKSKISVEISLSLIIFISIIVLQ</sequence>
<keyword evidence="1" id="KW-0732">Signal</keyword>
<accession>A0A814XIS1</accession>
<evidence type="ECO:0000313" key="4">
    <source>
        <dbReference type="Proteomes" id="UP000663864"/>
    </source>
</evidence>